<dbReference type="Proteomes" id="UP001235744">
    <property type="component" value="Chromosome"/>
</dbReference>
<evidence type="ECO:0000313" key="2">
    <source>
        <dbReference type="Proteomes" id="UP001235744"/>
    </source>
</evidence>
<protein>
    <recommendedName>
        <fullName evidence="3">SAV-6107-like HEPN domain-containing protein</fullName>
    </recommendedName>
</protein>
<proteinExistence type="predicted"/>
<dbReference type="RefSeq" id="WP_306068592.1">
    <property type="nucleotide sequence ID" value="NZ_CP120988.1"/>
</dbReference>
<reference evidence="1 2" key="1">
    <citation type="submission" date="2023-03" db="EMBL/GenBank/DDBJ databases">
        <title>Isolation and description of six Streptomyces strains from soil environments, able to metabolize different microbial glucans.</title>
        <authorList>
            <person name="Widen T."/>
            <person name="Larsbrink J."/>
        </authorList>
    </citation>
    <scope>NUCLEOTIDE SEQUENCE [LARGE SCALE GENOMIC DNA]</scope>
    <source>
        <strain evidence="1 2">Alt2</strain>
    </source>
</reference>
<organism evidence="1 2">
    <name type="scientific">Streptomyces poriferorum</name>
    <dbReference type="NCBI Taxonomy" id="2798799"/>
    <lineage>
        <taxon>Bacteria</taxon>
        <taxon>Bacillati</taxon>
        <taxon>Actinomycetota</taxon>
        <taxon>Actinomycetes</taxon>
        <taxon>Kitasatosporales</taxon>
        <taxon>Streptomycetaceae</taxon>
        <taxon>Streptomyces</taxon>
    </lineage>
</organism>
<sequence>MDGYASPYQVFIDVLAHRHAGGHRRALTGELIAAYAELNHLLACTKGTLAGAVWADCGDELERCMSLYRSAWIRFVAMVGDDYPNGVGTVPSPTLGPETTQAFQAAADGLRAALDVLRRESHLLGCESWAR</sequence>
<gene>
    <name evidence="1" type="ORF">P8A19_40875</name>
</gene>
<evidence type="ECO:0008006" key="3">
    <source>
        <dbReference type="Google" id="ProtNLM"/>
    </source>
</evidence>
<name>A0ABY9J1B7_9ACTN</name>
<evidence type="ECO:0000313" key="1">
    <source>
        <dbReference type="EMBL" id="WLQ61380.1"/>
    </source>
</evidence>
<keyword evidence="2" id="KW-1185">Reference proteome</keyword>
<dbReference type="EMBL" id="CP120988">
    <property type="protein sequence ID" value="WLQ61380.1"/>
    <property type="molecule type" value="Genomic_DNA"/>
</dbReference>
<accession>A0ABY9J1B7</accession>